<protein>
    <submittedName>
        <fullName evidence="2">Uncharacterized protein</fullName>
    </submittedName>
</protein>
<comment type="caution">
    <text evidence="2">The sequence shown here is derived from an EMBL/GenBank/DDBJ whole genome shotgun (WGS) entry which is preliminary data.</text>
</comment>
<keyword evidence="1" id="KW-0812">Transmembrane</keyword>
<keyword evidence="3" id="KW-1185">Reference proteome</keyword>
<dbReference type="AlphaFoldDB" id="A0A068S291"/>
<name>A0A068S291_9FUNG</name>
<dbReference type="Proteomes" id="UP000027586">
    <property type="component" value="Unassembled WGS sequence"/>
</dbReference>
<dbReference type="VEuPathDB" id="FungiDB:LCOR_07175.1"/>
<evidence type="ECO:0000313" key="2">
    <source>
        <dbReference type="EMBL" id="CDH56090.1"/>
    </source>
</evidence>
<accession>A0A068S291</accession>
<evidence type="ECO:0000256" key="1">
    <source>
        <dbReference type="SAM" id="Phobius"/>
    </source>
</evidence>
<keyword evidence="1" id="KW-0472">Membrane</keyword>
<reference evidence="2" key="1">
    <citation type="submission" date="2013-08" db="EMBL/GenBank/DDBJ databases">
        <title>Gene expansion shapes genome architecture in the human pathogen Lichtheimia corymbifera: an evolutionary genomics analysis in the ancient terrestrial Mucorales (Mucoromycotina).</title>
        <authorList>
            <person name="Schwartze V.U."/>
            <person name="Winter S."/>
            <person name="Shelest E."/>
            <person name="Marcet-Houben M."/>
            <person name="Horn F."/>
            <person name="Wehner S."/>
            <person name="Hoffmann K."/>
            <person name="Riege K."/>
            <person name="Sammeth M."/>
            <person name="Nowrousian M."/>
            <person name="Valiante V."/>
            <person name="Linde J."/>
            <person name="Jacobsen I.D."/>
            <person name="Marz M."/>
            <person name="Brakhage A.A."/>
            <person name="Gabaldon T."/>
            <person name="Bocker S."/>
            <person name="Voigt K."/>
        </authorList>
    </citation>
    <scope>NUCLEOTIDE SEQUENCE [LARGE SCALE GENOMIC DNA]</scope>
    <source>
        <strain evidence="2">FSU 9682</strain>
    </source>
</reference>
<feature type="transmembrane region" description="Helical" evidence="1">
    <location>
        <begin position="16"/>
        <end position="35"/>
    </location>
</feature>
<gene>
    <name evidence="2" type="ORF">LCOR_07175.1</name>
</gene>
<keyword evidence="1" id="KW-1133">Transmembrane helix</keyword>
<sequence length="169" mass="19198">MIIHITLRFLTTSKSLPFIVFVVIVTFGAFIKLPLEMHMQSWISWHGPTICRNLPDMELSFPDDVLDKLLSKCHNAWKMDKVFPTEVMLSLIQLSWSLSALSMNRIDVISAIMTTAKEASDSLDQKVILSFGSLMQTLPLEAIMEPTNESRKLRLGSNLGYNHTRAECR</sequence>
<evidence type="ECO:0000313" key="3">
    <source>
        <dbReference type="Proteomes" id="UP000027586"/>
    </source>
</evidence>
<proteinExistence type="predicted"/>
<organism evidence="2 3">
    <name type="scientific">Lichtheimia corymbifera JMRC:FSU:9682</name>
    <dbReference type="NCBI Taxonomy" id="1263082"/>
    <lineage>
        <taxon>Eukaryota</taxon>
        <taxon>Fungi</taxon>
        <taxon>Fungi incertae sedis</taxon>
        <taxon>Mucoromycota</taxon>
        <taxon>Mucoromycotina</taxon>
        <taxon>Mucoromycetes</taxon>
        <taxon>Mucorales</taxon>
        <taxon>Lichtheimiaceae</taxon>
        <taxon>Lichtheimia</taxon>
    </lineage>
</organism>
<dbReference type="OrthoDB" id="2448606at2759"/>
<dbReference type="EMBL" id="CBTN010000035">
    <property type="protein sequence ID" value="CDH56090.1"/>
    <property type="molecule type" value="Genomic_DNA"/>
</dbReference>